<dbReference type="PANTHER" id="PTHR43031">
    <property type="entry name" value="FAD-DEPENDENT OXIDOREDUCTASE"/>
    <property type="match status" value="1"/>
</dbReference>
<sequence length="100" mass="10539">MREITCTEVLNADEAAQVIDVREANELHTGMVATAAHLPMSEISARLAELDPSRRVIAVCRSGARSARVAEALTAAGFDCDTMGGGMIEWSAQGLPVSLP</sequence>
<dbReference type="AlphaFoldDB" id="A0A7L5AHV2"/>
<evidence type="ECO:0000313" key="3">
    <source>
        <dbReference type="Proteomes" id="UP000464507"/>
    </source>
</evidence>
<dbReference type="SUPFAM" id="SSF52821">
    <property type="entry name" value="Rhodanese/Cell cycle control phosphatase"/>
    <property type="match status" value="1"/>
</dbReference>
<feature type="domain" description="Rhodanese" evidence="1">
    <location>
        <begin position="12"/>
        <end position="99"/>
    </location>
</feature>
<dbReference type="InterPro" id="IPR001763">
    <property type="entry name" value="Rhodanese-like_dom"/>
</dbReference>
<keyword evidence="3" id="KW-1185">Reference proteome</keyword>
<dbReference type="CDD" id="cd00158">
    <property type="entry name" value="RHOD"/>
    <property type="match status" value="1"/>
</dbReference>
<dbReference type="Pfam" id="PF00581">
    <property type="entry name" value="Rhodanese"/>
    <property type="match status" value="1"/>
</dbReference>
<dbReference type="PROSITE" id="PS50206">
    <property type="entry name" value="RHODANESE_3"/>
    <property type="match status" value="1"/>
</dbReference>
<accession>A0A7L5AHV2</accession>
<dbReference type="PANTHER" id="PTHR43031:SF18">
    <property type="entry name" value="RHODANESE-RELATED SULFURTRANSFERASES"/>
    <property type="match status" value="1"/>
</dbReference>
<dbReference type="RefSeq" id="WP_161885697.1">
    <property type="nucleotide sequence ID" value="NZ_CP017146.1"/>
</dbReference>
<reference evidence="2 3" key="1">
    <citation type="submission" date="2016-09" db="EMBL/GenBank/DDBJ databases">
        <title>Complete genome sequence of microbes from the polar regions.</title>
        <authorList>
            <person name="Liao L."/>
            <person name="Chen B."/>
        </authorList>
    </citation>
    <scope>NUCLEOTIDE SEQUENCE [LARGE SCALE GENOMIC DNA]</scope>
    <source>
        <strain evidence="2 3">ZS314</strain>
    </source>
</reference>
<proteinExistence type="predicted"/>
<dbReference type="OrthoDB" id="9800872at2"/>
<keyword evidence="2" id="KW-0808">Transferase</keyword>
<dbReference type="Proteomes" id="UP000464507">
    <property type="component" value="Chromosome"/>
</dbReference>
<dbReference type="KEGG" id="mant:BHD05_06425"/>
<dbReference type="GO" id="GO:0016740">
    <property type="term" value="F:transferase activity"/>
    <property type="evidence" value="ECO:0007669"/>
    <property type="project" value="UniProtKB-KW"/>
</dbReference>
<evidence type="ECO:0000313" key="2">
    <source>
        <dbReference type="EMBL" id="QHO69335.1"/>
    </source>
</evidence>
<dbReference type="EMBL" id="CP017146">
    <property type="protein sequence ID" value="QHO69335.1"/>
    <property type="molecule type" value="Genomic_DNA"/>
</dbReference>
<dbReference type="SMART" id="SM00450">
    <property type="entry name" value="RHOD"/>
    <property type="match status" value="1"/>
</dbReference>
<dbReference type="Gene3D" id="3.40.250.10">
    <property type="entry name" value="Rhodanese-like domain"/>
    <property type="match status" value="1"/>
</dbReference>
<dbReference type="InterPro" id="IPR050229">
    <property type="entry name" value="GlpE_sulfurtransferase"/>
</dbReference>
<evidence type="ECO:0000259" key="1">
    <source>
        <dbReference type="PROSITE" id="PS50206"/>
    </source>
</evidence>
<name>A0A7L5AHV2_9MICO</name>
<gene>
    <name evidence="2" type="ORF">BHD05_06425</name>
</gene>
<protein>
    <submittedName>
        <fullName evidence="2">Sulfurtransferase</fullName>
    </submittedName>
</protein>
<organism evidence="2 3">
    <name type="scientific">Marisediminicola antarctica</name>
    <dbReference type="NCBI Taxonomy" id="674079"/>
    <lineage>
        <taxon>Bacteria</taxon>
        <taxon>Bacillati</taxon>
        <taxon>Actinomycetota</taxon>
        <taxon>Actinomycetes</taxon>
        <taxon>Micrococcales</taxon>
        <taxon>Microbacteriaceae</taxon>
        <taxon>Marisediminicola</taxon>
    </lineage>
</organism>
<dbReference type="InterPro" id="IPR036873">
    <property type="entry name" value="Rhodanese-like_dom_sf"/>
</dbReference>